<evidence type="ECO:0000256" key="1">
    <source>
        <dbReference type="SAM" id="Phobius"/>
    </source>
</evidence>
<dbReference type="Gene3D" id="1.25.40.10">
    <property type="entry name" value="Tetratricopeptide repeat domain"/>
    <property type="match status" value="1"/>
</dbReference>
<dbReference type="Proteomes" id="UP000605676">
    <property type="component" value="Unassembled WGS sequence"/>
</dbReference>
<keyword evidence="3" id="KW-1185">Reference proteome</keyword>
<evidence type="ECO:0000313" key="2">
    <source>
        <dbReference type="EMBL" id="MBK3517799.1"/>
    </source>
</evidence>
<dbReference type="SUPFAM" id="SSF48452">
    <property type="entry name" value="TPR-like"/>
    <property type="match status" value="1"/>
</dbReference>
<reference evidence="2 3" key="1">
    <citation type="submission" date="2021-01" db="EMBL/GenBank/DDBJ databases">
        <title>Carboxyliciviraga sp.nov., isolated from coastal sediments.</title>
        <authorList>
            <person name="Lu D."/>
            <person name="Zhang T."/>
        </authorList>
    </citation>
    <scope>NUCLEOTIDE SEQUENCE [LARGE SCALE GENOMIC DNA]</scope>
    <source>
        <strain evidence="2 3">N1Y132</strain>
    </source>
</reference>
<keyword evidence="1" id="KW-1133">Transmembrane helix</keyword>
<organism evidence="2 3">
    <name type="scientific">Carboxylicivirga marina</name>
    <dbReference type="NCBI Taxonomy" id="2800988"/>
    <lineage>
        <taxon>Bacteria</taxon>
        <taxon>Pseudomonadati</taxon>
        <taxon>Bacteroidota</taxon>
        <taxon>Bacteroidia</taxon>
        <taxon>Marinilabiliales</taxon>
        <taxon>Marinilabiliaceae</taxon>
        <taxon>Carboxylicivirga</taxon>
    </lineage>
</organism>
<dbReference type="InterPro" id="IPR011990">
    <property type="entry name" value="TPR-like_helical_dom_sf"/>
</dbReference>
<comment type="caution">
    <text evidence="2">The sequence shown here is derived from an EMBL/GenBank/DDBJ whole genome shotgun (WGS) entry which is preliminary data.</text>
</comment>
<keyword evidence="1" id="KW-0472">Membrane</keyword>
<accession>A0ABS1HJE9</accession>
<dbReference type="EMBL" id="JAENRR010000022">
    <property type="protein sequence ID" value="MBK3517799.1"/>
    <property type="molecule type" value="Genomic_DNA"/>
</dbReference>
<feature type="transmembrane region" description="Helical" evidence="1">
    <location>
        <begin position="29"/>
        <end position="45"/>
    </location>
</feature>
<name>A0ABS1HJE9_9BACT</name>
<protein>
    <recommendedName>
        <fullName evidence="4">DUF2892 domain-containing protein</fullName>
    </recommendedName>
</protein>
<evidence type="ECO:0008006" key="4">
    <source>
        <dbReference type="Google" id="ProtNLM"/>
    </source>
</evidence>
<gene>
    <name evidence="2" type="ORF">JIV24_10690</name>
</gene>
<feature type="transmembrane region" description="Helical" evidence="1">
    <location>
        <begin position="5"/>
        <end position="23"/>
    </location>
</feature>
<keyword evidence="1" id="KW-0812">Transmembrane</keyword>
<proteinExistence type="predicted"/>
<sequence length="171" mass="19585">MLGKYIRLILAILITALSVFLFINSFVGLGVVAVIISSLLILFHFKNEMNLLAFIFIRKSKFSTVEGILNKVKHPERMIKSQEAYYYYLLGLTQAQTHQPALAEKSFKKALSTGLRLKSDQAMAKLNLAGFYLAKRNKKLAKIHIQEAKKLDKQKMLTAQIREVEHMMKRI</sequence>
<evidence type="ECO:0000313" key="3">
    <source>
        <dbReference type="Proteomes" id="UP000605676"/>
    </source>
</evidence>
<dbReference type="RefSeq" id="WP_200465029.1">
    <property type="nucleotide sequence ID" value="NZ_JAENRR010000022.1"/>
</dbReference>